<dbReference type="InterPro" id="IPR013783">
    <property type="entry name" value="Ig-like_fold"/>
</dbReference>
<dbReference type="Proteomes" id="UP000618319">
    <property type="component" value="Unassembled WGS sequence"/>
</dbReference>
<dbReference type="PROSITE" id="PS50093">
    <property type="entry name" value="PKD"/>
    <property type="match status" value="1"/>
</dbReference>
<evidence type="ECO:0000313" key="3">
    <source>
        <dbReference type="Proteomes" id="UP000618319"/>
    </source>
</evidence>
<dbReference type="CDD" id="cd00146">
    <property type="entry name" value="PKD"/>
    <property type="match status" value="1"/>
</dbReference>
<dbReference type="InterPro" id="IPR000601">
    <property type="entry name" value="PKD_dom"/>
</dbReference>
<dbReference type="PANTHER" id="PTHR34677:SF3">
    <property type="entry name" value="BACTERIAL IG-LIKE DOMAIN-CONTAINING PROTEIN"/>
    <property type="match status" value="1"/>
</dbReference>
<dbReference type="SUPFAM" id="SSF49299">
    <property type="entry name" value="PKD domain"/>
    <property type="match status" value="1"/>
</dbReference>
<dbReference type="Pfam" id="PF19078">
    <property type="entry name" value="Big_12"/>
    <property type="match status" value="1"/>
</dbReference>
<dbReference type="InterPro" id="IPR035986">
    <property type="entry name" value="PKD_dom_sf"/>
</dbReference>
<gene>
    <name evidence="2" type="ORF">C4F40_18205</name>
</gene>
<proteinExistence type="predicted"/>
<reference evidence="2 3" key="1">
    <citation type="submission" date="2018-02" db="EMBL/GenBank/DDBJ databases">
        <title>Sphingobacterium KA21.</title>
        <authorList>
            <person name="Vasarhelyi B.M."/>
            <person name="Deshmukh S."/>
            <person name="Balint B."/>
            <person name="Kukolya J."/>
        </authorList>
    </citation>
    <scope>NUCLEOTIDE SEQUENCE [LARGE SCALE GENOMIC DNA]</scope>
    <source>
        <strain evidence="2 3">Ka21</strain>
    </source>
</reference>
<name>A0ABR9TC70_9SPHI</name>
<feature type="domain" description="PKD" evidence="1">
    <location>
        <begin position="44"/>
        <end position="108"/>
    </location>
</feature>
<dbReference type="Gene3D" id="2.60.40.10">
    <property type="entry name" value="Immunoglobulins"/>
    <property type="match status" value="1"/>
</dbReference>
<dbReference type="EMBL" id="PSKQ01000024">
    <property type="protein sequence ID" value="MBE8722659.1"/>
    <property type="molecule type" value="Genomic_DNA"/>
</dbReference>
<dbReference type="InterPro" id="IPR044048">
    <property type="entry name" value="Big_12"/>
</dbReference>
<keyword evidence="3" id="KW-1185">Reference proteome</keyword>
<dbReference type="InterPro" id="IPR011889">
    <property type="entry name" value="Liste_lipo_26"/>
</dbReference>
<dbReference type="PANTHER" id="PTHR34677">
    <property type="match status" value="1"/>
</dbReference>
<evidence type="ECO:0000313" key="2">
    <source>
        <dbReference type="EMBL" id="MBE8722659.1"/>
    </source>
</evidence>
<accession>A0ABR9TC70</accession>
<dbReference type="Pfam" id="PF18887">
    <property type="entry name" value="MBG_3"/>
    <property type="match status" value="13"/>
</dbReference>
<dbReference type="Pfam" id="PF03382">
    <property type="entry name" value="DUF285"/>
    <property type="match status" value="1"/>
</dbReference>
<organism evidence="2 3">
    <name type="scientific">Sphingobacterium pedocola</name>
    <dbReference type="NCBI Taxonomy" id="2082722"/>
    <lineage>
        <taxon>Bacteria</taxon>
        <taxon>Pseudomonadati</taxon>
        <taxon>Bacteroidota</taxon>
        <taxon>Sphingobacteriia</taxon>
        <taxon>Sphingobacteriales</taxon>
        <taxon>Sphingobacteriaceae</taxon>
        <taxon>Sphingobacterium</taxon>
    </lineage>
</organism>
<protein>
    <recommendedName>
        <fullName evidence="1">PKD domain-containing protein</fullName>
    </recommendedName>
</protein>
<dbReference type="InterPro" id="IPR005046">
    <property type="entry name" value="DUF285"/>
</dbReference>
<dbReference type="NCBIfam" id="TIGR02167">
    <property type="entry name" value="Liste_lipo_26"/>
    <property type="match status" value="1"/>
</dbReference>
<sequence>MKRYLPNFLTRLTSLSVKQFLFRLSILLALICAHDAHVLAQAYPAGAFVTTWRTTSANESILIPINSQVSGYNYTVNWGDGSTATAHTGNATHTYTTPGVHTVSITGSFPAIQFASGSSSSTNDAKLLTIAQWGTQVWTTMDRAFRGCVNLTTESDTDAPVFAPNMRLDQMFIECSSFDSDLNDWDVSRVVDMNNMFTQTTSFNHSLTNWDVSNVTNMYAMFNRAIAFNQPIGNWNVANVTNMVCLFSGASAFNQPLANWNVSNVVSMIEMFDGAAAFNQPIGNWNVSKVMDMRSMFRNASAFNHSLENWNVSNVTGMEAMFLGASAFDQNLGGWDLAKMTYVDDMLNDLIYGGLKDMLNGSGLSQQNYDATLEGWAAAGGFKAGMPLGASGLKYCTGKDARQKLITDYGWTIVGDAEFCANTAPVSIGVVLPANGYYKGGDVLRFGVKFNEIVTVSTFAYTPSLTVVIGDTEVHASYVDGSGSDEIFFSYTVAPGEQDMDGIVLHNTIRNSLAITDAAGNEAETLLNNIPSTENIRVNTSVPSVVLSTSAISPVSGPFTVTATFSEAVTGFVIGDITVDNGVPSDLKTSDNITYTFTVAPTAGGFVHVSIPNDAVVNIGNNGNSGSDLLSVQYATTITGVTFADASFVYDGTAKSLAIAGTLPPGTTVRYEDNSRTDAGTQEVTATISGGNYNDLILTADLTITRADIADVADITFADASFVYDGTAKSLAIAGTLPAGTTVRYANNSRTDVGTQQVTATVSGANYNDLILTADLTITKADIADVSDIAFADASFVYDGTAKSLAIAGTLPVGTTVRYANNSRTDAGTQEVTATVSGSNYNDLFLTADLTITRADIADVSDITFADASFVYDGTAKSLAIAGTLPAGTTVRYANNSRTDAGTQEVTATVSGANYNDLILTADLTITKADIADVSDITFVDASFVYDGTAKSLAIAGTLPVGTTVRYANNSRTDAGTQEVTATVSGANYNDLVLTADLTITKADIADVSDITFTDASFVYDGTAKLLAIAGTLPSGTTVRYENNSRTDAGTQEVTATVSGSNYNDLILTADLTITKADIADVSDITFTDASFVYDGTAKSLAIAGTLPTGTTVRYANNSRTDAGTQEVTATVSGSNYNDLILTADLTITRADIADVANITFADASFVYDGTAKSLAIAGTLPVGTTVGYANNSRTDAGTQEVTATVSGSNYNDLILTADLTITKADIADVSDITFADASFVYDGTAKSLAIAGTLPVGTTVGYANNSRTDAGTQVVTATVSGSNYNDLILTADLTITKADIADVSDITFADASFVYDGTAKSLAIAGTLPVGTTVRYANNSRTDAGTQEVTATVSGSNYNDLILTADLTITRADIADVSDITFADASFVYDGTAKSLAIAGTLPSGTTVSYENNSRTDAGTQVVTATVSGSNYNDLILTADLTITRADIADVSDITFADASFVYDGTAKSLAIAGTLPVGTTVRYANNSRTDAGTQEVAATVSGANYNDLILTADLTVTRAAITGITLEDEIFVYDGTGKSIEIQGNLPTGLVVNYTNNVQTNAGIYQVTATIEPSQNYEGIALAAVLEIKKAAQQISFTSPGPLLRNAGDVDLDVSANSNLPVTLTVDDNFIATVTGTTLHVHRLGTVTVTAIQDGNANYEAADPVTVEIKVVADPGAKLPIRVHQAVSPNGDGINEFLMIEGIGDYPDNKITIFDKSGKVLDVIESYNNRDRVFTGAYQIDATYYYYLDVMVNGEVKREKGFFVIRRQTN</sequence>
<evidence type="ECO:0000259" key="1">
    <source>
        <dbReference type="PROSITE" id="PS50093"/>
    </source>
</evidence>
<comment type="caution">
    <text evidence="2">The sequence shown here is derived from an EMBL/GenBank/DDBJ whole genome shotgun (WGS) entry which is preliminary data.</text>
</comment>
<dbReference type="RefSeq" id="WP_196939047.1">
    <property type="nucleotide sequence ID" value="NZ_MU158689.1"/>
</dbReference>
<dbReference type="Pfam" id="PF13585">
    <property type="entry name" value="CHU_C"/>
    <property type="match status" value="1"/>
</dbReference>
<dbReference type="InterPro" id="IPR043772">
    <property type="entry name" value="MBG_3"/>
</dbReference>